<evidence type="ECO:0000256" key="2">
    <source>
        <dbReference type="ARBA" id="ARBA00006434"/>
    </source>
</evidence>
<dbReference type="PROSITE" id="PS00456">
    <property type="entry name" value="NA_SOLUT_SYMP_1"/>
    <property type="match status" value="1"/>
</dbReference>
<feature type="transmembrane region" description="Helical" evidence="14">
    <location>
        <begin position="239"/>
        <end position="256"/>
    </location>
</feature>
<dbReference type="InterPro" id="IPR051163">
    <property type="entry name" value="Sodium:Solute_Symporter_SSF"/>
</dbReference>
<reference evidence="15 16" key="1">
    <citation type="journal article" date="2018" name="Sci. Rep.">
        <title>Genomic signatures of local adaptation to the degree of environmental predictability in rotifers.</title>
        <authorList>
            <person name="Franch-Gras L."/>
            <person name="Hahn C."/>
            <person name="Garcia-Roger E.M."/>
            <person name="Carmona M.J."/>
            <person name="Serra M."/>
            <person name="Gomez A."/>
        </authorList>
    </citation>
    <scope>NUCLEOTIDE SEQUENCE [LARGE SCALE GENOMIC DNA]</scope>
    <source>
        <strain evidence="15">HYR1</strain>
    </source>
</reference>
<dbReference type="GO" id="GO:0015293">
    <property type="term" value="F:symporter activity"/>
    <property type="evidence" value="ECO:0007669"/>
    <property type="project" value="TreeGrafter"/>
</dbReference>
<feature type="transmembrane region" description="Helical" evidence="14">
    <location>
        <begin position="385"/>
        <end position="405"/>
    </location>
</feature>
<evidence type="ECO:0000313" key="16">
    <source>
        <dbReference type="Proteomes" id="UP000276133"/>
    </source>
</evidence>
<dbReference type="STRING" id="10195.A0A3M7S372"/>
<comment type="caution">
    <text evidence="15">The sequence shown here is derived from an EMBL/GenBank/DDBJ whole genome shotgun (WGS) entry which is preliminary data.</text>
</comment>
<dbReference type="Proteomes" id="UP000276133">
    <property type="component" value="Unassembled WGS sequence"/>
</dbReference>
<keyword evidence="11" id="KW-0739">Sodium transport</keyword>
<name>A0A3M7S372_BRAPC</name>
<proteinExistence type="inferred from homology"/>
<dbReference type="InterPro" id="IPR038377">
    <property type="entry name" value="Na/Glc_symporter_sf"/>
</dbReference>
<evidence type="ECO:0000256" key="7">
    <source>
        <dbReference type="ARBA" id="ARBA00023053"/>
    </source>
</evidence>
<keyword evidence="7" id="KW-0915">Sodium</keyword>
<evidence type="ECO:0000256" key="10">
    <source>
        <dbReference type="ARBA" id="ARBA00023180"/>
    </source>
</evidence>
<accession>A0A3M7S372</accession>
<feature type="transmembrane region" description="Helical" evidence="14">
    <location>
        <begin position="446"/>
        <end position="467"/>
    </location>
</feature>
<dbReference type="InterPro" id="IPR018212">
    <property type="entry name" value="Na/solute_symporter_CS"/>
</dbReference>
<evidence type="ECO:0000256" key="6">
    <source>
        <dbReference type="ARBA" id="ARBA00022989"/>
    </source>
</evidence>
<evidence type="ECO:0000256" key="3">
    <source>
        <dbReference type="ARBA" id="ARBA00022448"/>
    </source>
</evidence>
<feature type="transmembrane region" description="Helical" evidence="14">
    <location>
        <begin position="277"/>
        <end position="302"/>
    </location>
</feature>
<evidence type="ECO:0000256" key="13">
    <source>
        <dbReference type="RuleBase" id="RU362091"/>
    </source>
</evidence>
<dbReference type="Gene3D" id="1.20.1730.10">
    <property type="entry name" value="Sodium/glucose cotransporter"/>
    <property type="match status" value="1"/>
</dbReference>
<feature type="transmembrane region" description="Helical" evidence="14">
    <location>
        <begin position="417"/>
        <end position="439"/>
    </location>
</feature>
<dbReference type="GO" id="GO:0098660">
    <property type="term" value="P:inorganic ion transmembrane transport"/>
    <property type="evidence" value="ECO:0007669"/>
    <property type="project" value="UniProtKB-ARBA"/>
</dbReference>
<keyword evidence="6 14" id="KW-1133">Transmembrane helix</keyword>
<comment type="catalytic activity">
    <reaction evidence="12">
        <text>iodide(out) + 2 Na(+)(out) = iodide(in) + 2 Na(+)(in)</text>
        <dbReference type="Rhea" id="RHEA:71207"/>
        <dbReference type="ChEBI" id="CHEBI:16382"/>
        <dbReference type="ChEBI" id="CHEBI:29101"/>
    </reaction>
</comment>
<evidence type="ECO:0000256" key="14">
    <source>
        <dbReference type="SAM" id="Phobius"/>
    </source>
</evidence>
<dbReference type="GO" id="GO:0006814">
    <property type="term" value="P:sodium ion transport"/>
    <property type="evidence" value="ECO:0007669"/>
    <property type="project" value="UniProtKB-KW"/>
</dbReference>
<dbReference type="Pfam" id="PF00474">
    <property type="entry name" value="SSF"/>
    <property type="match status" value="1"/>
</dbReference>
<comment type="similarity">
    <text evidence="2 13">Belongs to the sodium:solute symporter (SSF) (TC 2.A.21) family.</text>
</comment>
<protein>
    <submittedName>
        <fullName evidence="15">Sodium-coupled monocarboxylate transporter 1-like</fullName>
    </submittedName>
</protein>
<feature type="transmembrane region" description="Helical" evidence="14">
    <location>
        <begin position="126"/>
        <end position="147"/>
    </location>
</feature>
<keyword evidence="5 14" id="KW-0812">Transmembrane</keyword>
<gene>
    <name evidence="15" type="ORF">BpHYR1_011588</name>
</gene>
<evidence type="ECO:0000256" key="9">
    <source>
        <dbReference type="ARBA" id="ARBA00023136"/>
    </source>
</evidence>
<evidence type="ECO:0000256" key="4">
    <source>
        <dbReference type="ARBA" id="ARBA00022475"/>
    </source>
</evidence>
<keyword evidence="4" id="KW-1003">Cell membrane</keyword>
<feature type="transmembrane region" description="Helical" evidence="14">
    <location>
        <begin position="159"/>
        <end position="178"/>
    </location>
</feature>
<evidence type="ECO:0000256" key="12">
    <source>
        <dbReference type="ARBA" id="ARBA00036099"/>
    </source>
</evidence>
<organism evidence="15 16">
    <name type="scientific">Brachionus plicatilis</name>
    <name type="common">Marine rotifer</name>
    <name type="synonym">Brachionus muelleri</name>
    <dbReference type="NCBI Taxonomy" id="10195"/>
    <lineage>
        <taxon>Eukaryota</taxon>
        <taxon>Metazoa</taxon>
        <taxon>Spiralia</taxon>
        <taxon>Gnathifera</taxon>
        <taxon>Rotifera</taxon>
        <taxon>Eurotatoria</taxon>
        <taxon>Monogononta</taxon>
        <taxon>Pseudotrocha</taxon>
        <taxon>Ploima</taxon>
        <taxon>Brachionidae</taxon>
        <taxon>Brachionus</taxon>
    </lineage>
</organism>
<sequence>MNVEMSSRFSFIDYALFVLMLSISAGIGFYYAWKDRHKKTVDRVLLGGRKLKIFPVAMSIMASFTSAISILGFAREMYQFGSMYLLIGISYFITQPFATFFFVPFYHRLGITSAYEYLQRRFNNSVRTCASIIFCVQMFCYMAVVLYSPSLAIEQVTGIPLWLSIVSTGLVCTIYTSLGGMKAVVFTDTFQSIVMFSGLILVIILGTNRVGGVDAVYQKLVEGDRLEFFDFNPSPFERHTFWSIMIGGFFTSLTVYGSNQATIQRYLTLPSIRDAQIAMMINLLGTFSILVICCLCGFVAYANYFGCDPLLNNQISNYDQLLPYFVVDLLKNFYGLPGIFIACIYSAALSTVSSGLNSLSAVFLHDFIYPIYTSYKLKKMSHKRSIILTNFLAGCFGLITIGLAYLCKYVGSTVLQLSLSIFGLLGGPLLGVMMLGMMIPFSNSKGALAGLLVSTGFNFWLGLSAILNGNRPLSKSFKIDMCMETISSTIPLNYSSSSIKATIQNEGFSKIYDLSYYWYSLLAVFNVFFIGILVSLITNLFDKDRTKPDPDLLVFGGDKYRKKIDNESIDEKLQMMNL</sequence>
<feature type="transmembrane region" description="Helical" evidence="14">
    <location>
        <begin position="53"/>
        <end position="74"/>
    </location>
</feature>
<dbReference type="InterPro" id="IPR001734">
    <property type="entry name" value="Na/solute_symporter"/>
</dbReference>
<dbReference type="CDD" id="cd11492">
    <property type="entry name" value="SLC5sbd_NIS-SMVT"/>
    <property type="match status" value="1"/>
</dbReference>
<dbReference type="GO" id="GO:0005886">
    <property type="term" value="C:plasma membrane"/>
    <property type="evidence" value="ECO:0007669"/>
    <property type="project" value="UniProtKB-SubCell"/>
</dbReference>
<keyword evidence="8" id="KW-0406">Ion transport</keyword>
<dbReference type="GO" id="GO:0015075">
    <property type="term" value="F:monoatomic ion transmembrane transporter activity"/>
    <property type="evidence" value="ECO:0007669"/>
    <property type="project" value="UniProtKB-ARBA"/>
</dbReference>
<feature type="transmembrane region" description="Helical" evidence="14">
    <location>
        <begin position="339"/>
        <end position="364"/>
    </location>
</feature>
<dbReference type="PANTHER" id="PTHR42985">
    <property type="entry name" value="SODIUM-COUPLED MONOCARBOXYLATE TRANSPORTER"/>
    <property type="match status" value="1"/>
</dbReference>
<dbReference type="NCBIfam" id="TIGR00813">
    <property type="entry name" value="sss"/>
    <property type="match status" value="1"/>
</dbReference>
<keyword evidence="16" id="KW-1185">Reference proteome</keyword>
<evidence type="ECO:0000256" key="11">
    <source>
        <dbReference type="ARBA" id="ARBA00023201"/>
    </source>
</evidence>
<evidence type="ECO:0000256" key="8">
    <source>
        <dbReference type="ARBA" id="ARBA00023065"/>
    </source>
</evidence>
<evidence type="ECO:0000313" key="15">
    <source>
        <dbReference type="EMBL" id="RNA30037.1"/>
    </source>
</evidence>
<evidence type="ECO:0000256" key="1">
    <source>
        <dbReference type="ARBA" id="ARBA00004651"/>
    </source>
</evidence>
<feature type="transmembrane region" description="Helical" evidence="14">
    <location>
        <begin position="12"/>
        <end position="33"/>
    </location>
</feature>
<evidence type="ECO:0000256" key="5">
    <source>
        <dbReference type="ARBA" id="ARBA00022692"/>
    </source>
</evidence>
<dbReference type="PROSITE" id="PS50283">
    <property type="entry name" value="NA_SOLUT_SYMP_3"/>
    <property type="match status" value="1"/>
</dbReference>
<keyword evidence="9 14" id="KW-0472">Membrane</keyword>
<dbReference type="OrthoDB" id="6132759at2759"/>
<comment type="subcellular location">
    <subcellularLocation>
        <location evidence="1">Cell membrane</location>
        <topology evidence="1">Multi-pass membrane protein</topology>
    </subcellularLocation>
</comment>
<keyword evidence="10" id="KW-0325">Glycoprotein</keyword>
<keyword evidence="3" id="KW-0813">Transport</keyword>
<feature type="transmembrane region" description="Helical" evidence="14">
    <location>
        <begin position="80"/>
        <end position="105"/>
    </location>
</feature>
<dbReference type="AlphaFoldDB" id="A0A3M7S372"/>
<dbReference type="PANTHER" id="PTHR42985:SF2">
    <property type="entry name" value="SODIUM-DEPENDENT MULTIVITAMIN TRANSPORTER"/>
    <property type="match status" value="1"/>
</dbReference>
<dbReference type="EMBL" id="REGN01002135">
    <property type="protein sequence ID" value="RNA30037.1"/>
    <property type="molecule type" value="Genomic_DNA"/>
</dbReference>
<feature type="transmembrane region" description="Helical" evidence="14">
    <location>
        <begin position="516"/>
        <end position="537"/>
    </location>
</feature>
<feature type="transmembrane region" description="Helical" evidence="14">
    <location>
        <begin position="190"/>
        <end position="207"/>
    </location>
</feature>